<dbReference type="Proteomes" id="UP001497472">
    <property type="component" value="Unassembled WGS sequence"/>
</dbReference>
<dbReference type="EMBL" id="CAVLEF010000009">
    <property type="protein sequence ID" value="CAK1546909.1"/>
    <property type="molecule type" value="Genomic_DNA"/>
</dbReference>
<comment type="caution">
    <text evidence="1">The sequence shown here is derived from an EMBL/GenBank/DDBJ whole genome shotgun (WGS) entry which is preliminary data.</text>
</comment>
<evidence type="ECO:0000313" key="1">
    <source>
        <dbReference type="EMBL" id="CAK1546909.1"/>
    </source>
</evidence>
<keyword evidence="2" id="KW-1185">Reference proteome</keyword>
<name>A0AAV1JBP4_9NEOP</name>
<evidence type="ECO:0000313" key="2">
    <source>
        <dbReference type="Proteomes" id="UP001497472"/>
    </source>
</evidence>
<accession>A0AAV1JBP4</accession>
<dbReference type="AlphaFoldDB" id="A0AAV1JBP4"/>
<protein>
    <submittedName>
        <fullName evidence="1">Uncharacterized protein</fullName>
    </submittedName>
</protein>
<organism evidence="1 2">
    <name type="scientific">Leptosia nina</name>
    <dbReference type="NCBI Taxonomy" id="320188"/>
    <lineage>
        <taxon>Eukaryota</taxon>
        <taxon>Metazoa</taxon>
        <taxon>Ecdysozoa</taxon>
        <taxon>Arthropoda</taxon>
        <taxon>Hexapoda</taxon>
        <taxon>Insecta</taxon>
        <taxon>Pterygota</taxon>
        <taxon>Neoptera</taxon>
        <taxon>Endopterygota</taxon>
        <taxon>Lepidoptera</taxon>
        <taxon>Glossata</taxon>
        <taxon>Ditrysia</taxon>
        <taxon>Papilionoidea</taxon>
        <taxon>Pieridae</taxon>
        <taxon>Pierinae</taxon>
        <taxon>Leptosia</taxon>
    </lineage>
</organism>
<gene>
    <name evidence="1" type="ORF">LNINA_LOCUS6416</name>
</gene>
<proteinExistence type="predicted"/>
<sequence>MTNIIKQNRIVHNVKLKQENIELRSNIELHILELDNMRLAYDTETQELHKEIDRLENLVGSLISKFQESQEMVEKYSSTMDDLIKLSTYTAEYYESQNISSCDPVGFLSHKSNPSPLVPKTLVKEA</sequence>
<reference evidence="1 2" key="1">
    <citation type="submission" date="2023-11" db="EMBL/GenBank/DDBJ databases">
        <authorList>
            <person name="Okamura Y."/>
        </authorList>
    </citation>
    <scope>NUCLEOTIDE SEQUENCE [LARGE SCALE GENOMIC DNA]</scope>
</reference>